<reference evidence="1" key="1">
    <citation type="submission" date="2019-08" db="EMBL/GenBank/DDBJ databases">
        <authorList>
            <person name="Kucharzyk K."/>
            <person name="Murdoch R.W."/>
            <person name="Higgins S."/>
            <person name="Loffler F."/>
        </authorList>
    </citation>
    <scope>NUCLEOTIDE SEQUENCE</scope>
</reference>
<name>A0A645GY95_9ZZZZ</name>
<organism evidence="1">
    <name type="scientific">bioreactor metagenome</name>
    <dbReference type="NCBI Taxonomy" id="1076179"/>
    <lineage>
        <taxon>unclassified sequences</taxon>
        <taxon>metagenomes</taxon>
        <taxon>ecological metagenomes</taxon>
    </lineage>
</organism>
<comment type="caution">
    <text evidence="1">The sequence shown here is derived from an EMBL/GenBank/DDBJ whole genome shotgun (WGS) entry which is preliminary data.</text>
</comment>
<evidence type="ECO:0000313" key="1">
    <source>
        <dbReference type="EMBL" id="MPN31698.1"/>
    </source>
</evidence>
<protein>
    <submittedName>
        <fullName evidence="1">Uncharacterized protein</fullName>
    </submittedName>
</protein>
<gene>
    <name evidence="1" type="ORF">SDC9_179172</name>
</gene>
<proteinExistence type="predicted"/>
<sequence>MPVDQPGNAILDPGGAIVGGAQDSTECAYGQPVARGQLCGVHQRFAVARVEVCFGPRFATVRGAQDPALMTQCKALVRSGDGESGEQGLTIARNVCGRPAAALVGRSEDVAQLPGDDQSGRGLMNAGQLHVFDWDAHLRQCDCTAR</sequence>
<accession>A0A645GY95</accession>
<dbReference type="AlphaFoldDB" id="A0A645GY95"/>
<dbReference type="EMBL" id="VSSQ01083345">
    <property type="protein sequence ID" value="MPN31698.1"/>
    <property type="molecule type" value="Genomic_DNA"/>
</dbReference>